<evidence type="ECO:0000256" key="1">
    <source>
        <dbReference type="SAM" id="Phobius"/>
    </source>
</evidence>
<dbReference type="Gene3D" id="3.40.50.1110">
    <property type="entry name" value="SGNH hydrolase"/>
    <property type="match status" value="1"/>
</dbReference>
<dbReference type="SUPFAM" id="SSF52266">
    <property type="entry name" value="SGNH hydrolase"/>
    <property type="match status" value="1"/>
</dbReference>
<evidence type="ECO:0008006" key="3">
    <source>
        <dbReference type="Google" id="ProtNLM"/>
    </source>
</evidence>
<keyword evidence="1" id="KW-0472">Membrane</keyword>
<dbReference type="Pfam" id="PF00657">
    <property type="entry name" value="Lipase_GDSL"/>
    <property type="match status" value="1"/>
</dbReference>
<reference evidence="2" key="1">
    <citation type="journal article" date="2020" name="Nature">
        <title>Giant virus diversity and host interactions through global metagenomics.</title>
        <authorList>
            <person name="Schulz F."/>
            <person name="Roux S."/>
            <person name="Paez-Espino D."/>
            <person name="Jungbluth S."/>
            <person name="Walsh D.A."/>
            <person name="Denef V.J."/>
            <person name="McMahon K.D."/>
            <person name="Konstantinidis K.T."/>
            <person name="Eloe-Fadrosh E.A."/>
            <person name="Kyrpides N.C."/>
            <person name="Woyke T."/>
        </authorList>
    </citation>
    <scope>NUCLEOTIDE SEQUENCE</scope>
    <source>
        <strain evidence="2">GVMAG-M-3300024301-20</strain>
    </source>
</reference>
<protein>
    <recommendedName>
        <fullName evidence="3">SGNH hydrolase-type esterase domain-containing protein</fullName>
    </recommendedName>
</protein>
<dbReference type="EMBL" id="MN740247">
    <property type="protein sequence ID" value="QHT95863.1"/>
    <property type="molecule type" value="Genomic_DNA"/>
</dbReference>
<dbReference type="InterPro" id="IPR001087">
    <property type="entry name" value="GDSL"/>
</dbReference>
<keyword evidence="1" id="KW-1133">Transmembrane helix</keyword>
<feature type="transmembrane region" description="Helical" evidence="1">
    <location>
        <begin position="6"/>
        <end position="28"/>
    </location>
</feature>
<accession>A0A6C0IWF8</accession>
<evidence type="ECO:0000313" key="2">
    <source>
        <dbReference type="EMBL" id="QHT95863.1"/>
    </source>
</evidence>
<sequence>MKGIFLLLVFIVFIIVVFIIVVSIIVFIKNRSFKEGLTNKQPNNKNKNNNNNSCVILIGDSILNNSNYIGHGQKTTFDNLKDILGPTVSLYNYAEDGATIQYCFQQVDKIPIDSLSYSNDKLCIVVSCGGNDILNSRMKSNINNNIIDVSLDKLSLLIKSIQTKFPSSHIYLLNLYYPFHSKYSLYQPSIQSWNEKIQKLTRMSRDSTLVNITDAISEPKDLIYDIEPSESGGYKVAVCISNSL</sequence>
<dbReference type="AlphaFoldDB" id="A0A6C0IWF8"/>
<proteinExistence type="predicted"/>
<organism evidence="2">
    <name type="scientific">viral metagenome</name>
    <dbReference type="NCBI Taxonomy" id="1070528"/>
    <lineage>
        <taxon>unclassified sequences</taxon>
        <taxon>metagenomes</taxon>
        <taxon>organismal metagenomes</taxon>
    </lineage>
</organism>
<dbReference type="CDD" id="cd00229">
    <property type="entry name" value="SGNH_hydrolase"/>
    <property type="match status" value="1"/>
</dbReference>
<keyword evidence="1" id="KW-0812">Transmembrane</keyword>
<dbReference type="InterPro" id="IPR036514">
    <property type="entry name" value="SGNH_hydro_sf"/>
</dbReference>
<name>A0A6C0IWF8_9ZZZZ</name>
<dbReference type="GO" id="GO:0016788">
    <property type="term" value="F:hydrolase activity, acting on ester bonds"/>
    <property type="evidence" value="ECO:0007669"/>
    <property type="project" value="InterPro"/>
</dbReference>